<keyword evidence="4" id="KW-1185">Reference proteome</keyword>
<feature type="transmembrane region" description="Helical" evidence="2">
    <location>
        <begin position="93"/>
        <end position="114"/>
    </location>
</feature>
<dbReference type="Proteomes" id="UP001243330">
    <property type="component" value="Unassembled WGS sequence"/>
</dbReference>
<keyword evidence="2" id="KW-1133">Transmembrane helix</keyword>
<sequence>MRKPDTSWAFPWFLRRSTSPDSLNLTRHSLSQRAPEDTSYRPRESFLGSSRASDSTRNLRDRESGSKDYKRVSTNEKGPAAGARFPKHNVSTWTALADAAAVMLPLGVLIFIILVWRLNGTRTTEETDRKWRNAITVLATIFPILFAAVVGRLMAEAARWRLEKGSSVGSLEQLMGSRTVGATLHTMIEFRTVNLLGFGLIFIWAFSPLGGQSILRMLSSRFIPEFSTTDLTYFDTGANNQLNTLPVASTASIVAIANAGVLGYLATVYASFVAQPDSIQIDTMDHWGNVKIPFLDPNAPKTWTEVPRNPQEIQYSSLAGIPLKYSTVGNVTFAVDSSYVHLDCNNITKFPISFPQDNMTNITSGFWANSHTYSDNILKAPNGTWRGVKNHVNNTQNLTTWAIALDRFVDPFWADQEVQNARLVEKLNNTDVQADVRDGLRLFVNETGIEAGEANLLLQIIIPSIKPTRTPETKLEAVCGVTQRYVESRVNCTYVPASGRQTCAVVAQRPSQQPHAPEAISVLSLPHLFYYISKEFPLAATGRPLGGFPDFSIQYLKDPTFKELSSSPDVSLDDLPDNKIGIRLNQLLNTYLMLSQQELQITSSTLGQTASFEPNITISSEVSNLVEVFQVSALWIGFCLVSCLILLACGILSVVFTHLAHGPEVLGYVSTLVRDSKFMDLLMNTSWMDGTELTKELRSQRIRYGYTHHTMGGEPLMGVGYQADTEQIKDFIARYQDK</sequence>
<feature type="region of interest" description="Disordered" evidence="1">
    <location>
        <begin position="18"/>
        <end position="84"/>
    </location>
</feature>
<evidence type="ECO:0000256" key="2">
    <source>
        <dbReference type="SAM" id="Phobius"/>
    </source>
</evidence>
<comment type="caution">
    <text evidence="3">The sequence shown here is derived from an EMBL/GenBank/DDBJ whole genome shotgun (WGS) entry which is preliminary data.</text>
</comment>
<gene>
    <name evidence="3" type="ORF">CCHR01_05407</name>
</gene>
<organism evidence="3 4">
    <name type="scientific">Colletotrichum chrysophilum</name>
    <dbReference type="NCBI Taxonomy" id="1836956"/>
    <lineage>
        <taxon>Eukaryota</taxon>
        <taxon>Fungi</taxon>
        <taxon>Dikarya</taxon>
        <taxon>Ascomycota</taxon>
        <taxon>Pezizomycotina</taxon>
        <taxon>Sordariomycetes</taxon>
        <taxon>Hypocreomycetidae</taxon>
        <taxon>Glomerellales</taxon>
        <taxon>Glomerellaceae</taxon>
        <taxon>Colletotrichum</taxon>
        <taxon>Colletotrichum gloeosporioides species complex</taxon>
    </lineage>
</organism>
<feature type="compositionally biased region" description="Basic and acidic residues" evidence="1">
    <location>
        <begin position="57"/>
        <end position="74"/>
    </location>
</feature>
<accession>A0AAD9AUI1</accession>
<evidence type="ECO:0000313" key="4">
    <source>
        <dbReference type="Proteomes" id="UP001243330"/>
    </source>
</evidence>
<evidence type="ECO:0000313" key="3">
    <source>
        <dbReference type="EMBL" id="KAK1851974.1"/>
    </source>
</evidence>
<evidence type="ECO:0000256" key="1">
    <source>
        <dbReference type="SAM" id="MobiDB-lite"/>
    </source>
</evidence>
<keyword evidence="2" id="KW-0812">Transmembrane</keyword>
<feature type="compositionally biased region" description="Basic and acidic residues" evidence="1">
    <location>
        <begin position="34"/>
        <end position="44"/>
    </location>
</feature>
<protein>
    <submittedName>
        <fullName evidence="3">Uncharacterized protein</fullName>
    </submittedName>
</protein>
<reference evidence="3" key="1">
    <citation type="submission" date="2023-01" db="EMBL/GenBank/DDBJ databases">
        <title>Colletotrichum chrysophilum M932 genome sequence.</title>
        <authorList>
            <person name="Baroncelli R."/>
        </authorList>
    </citation>
    <scope>NUCLEOTIDE SEQUENCE</scope>
    <source>
        <strain evidence="3">M932</strain>
    </source>
</reference>
<feature type="transmembrane region" description="Helical" evidence="2">
    <location>
        <begin position="193"/>
        <end position="211"/>
    </location>
</feature>
<proteinExistence type="predicted"/>
<feature type="compositionally biased region" description="Polar residues" evidence="1">
    <location>
        <begin position="18"/>
        <end position="32"/>
    </location>
</feature>
<name>A0AAD9AUI1_9PEZI</name>
<feature type="compositionally biased region" description="Polar residues" evidence="1">
    <location>
        <begin position="47"/>
        <end position="56"/>
    </location>
</feature>
<dbReference type="EMBL" id="JAQOWY010000085">
    <property type="protein sequence ID" value="KAK1851974.1"/>
    <property type="molecule type" value="Genomic_DNA"/>
</dbReference>
<feature type="transmembrane region" description="Helical" evidence="2">
    <location>
        <begin position="134"/>
        <end position="155"/>
    </location>
</feature>
<dbReference type="AlphaFoldDB" id="A0AAD9AUI1"/>
<keyword evidence="2" id="KW-0472">Membrane</keyword>
<feature type="transmembrane region" description="Helical" evidence="2">
    <location>
        <begin position="633"/>
        <end position="656"/>
    </location>
</feature>